<dbReference type="Proteomes" id="UP000480266">
    <property type="component" value="Unassembled WGS sequence"/>
</dbReference>
<keyword evidence="2" id="KW-1185">Reference proteome</keyword>
<gene>
    <name evidence="1" type="ORF">G4V63_04150</name>
</gene>
<evidence type="ECO:0000313" key="1">
    <source>
        <dbReference type="EMBL" id="NGX94439.1"/>
    </source>
</evidence>
<protein>
    <recommendedName>
        <fullName evidence="3">Thymidylate kinase</fullName>
    </recommendedName>
</protein>
<evidence type="ECO:0000313" key="2">
    <source>
        <dbReference type="Proteomes" id="UP000480266"/>
    </source>
</evidence>
<organism evidence="1 2">
    <name type="scientific">Candidatus Afipia apatlaquensis</name>
    <dbReference type="NCBI Taxonomy" id="2712852"/>
    <lineage>
        <taxon>Bacteria</taxon>
        <taxon>Pseudomonadati</taxon>
        <taxon>Pseudomonadota</taxon>
        <taxon>Alphaproteobacteria</taxon>
        <taxon>Hyphomicrobiales</taxon>
        <taxon>Nitrobacteraceae</taxon>
        <taxon>Afipia</taxon>
    </lineage>
</organism>
<proteinExistence type="predicted"/>
<comment type="caution">
    <text evidence="1">The sequence shown here is derived from an EMBL/GenBank/DDBJ whole genome shotgun (WGS) entry which is preliminary data.</text>
</comment>
<dbReference type="SUPFAM" id="SSF52540">
    <property type="entry name" value="P-loop containing nucleoside triphosphate hydrolases"/>
    <property type="match status" value="1"/>
</dbReference>
<sequence>MRQIDIQREFKVAAQPCTESSLSLVLLAVLHDFHREDISYSFWKSSRSIHSVLTGEGDLDLLIARKDQHRCEILLLERGLKLFPSVPRRDDPAILSFLGYDDLTGRLMHIHLHFRLVAGERLLKNYRLPWEDVILARAVQHPSLPIKMLDPASEALLLIIRSCLELRRLDPVTLWHWTSTTRKFALDREMLTTHLDREALRNLAANLTTRPLATEIVEALYDKKPLQNRHALRRHAERFLAPYRTYSTVEMRLRAAGRAVGWIAGGLNKRFFHLPRPWSRRAPGGGAVVAIVGVDGSGKSTAVAAIRAWLGSEIDIVPIYFGTGDGRPSLLLRPFKMMMPPIARMLRARPKGSSHGKISNQAPGLLYSALLTVWAIVVAWEKRSKLLTARRGANRGLIILTDRYPQNEIPAFNDGPLLNRLPGTPQWLRRLEDSAYALARCLPPDLVIKLQVTPETAKVREPNMDPAVIRERIDALQHLNFAAARVVTVNAEQPLPEVIRRAKSEIWNLL</sequence>
<dbReference type="AlphaFoldDB" id="A0A7C9RDB6"/>
<dbReference type="EMBL" id="JAAMRR010000215">
    <property type="protein sequence ID" value="NGX94439.1"/>
    <property type="molecule type" value="Genomic_DNA"/>
</dbReference>
<evidence type="ECO:0008006" key="3">
    <source>
        <dbReference type="Google" id="ProtNLM"/>
    </source>
</evidence>
<accession>A0A7C9RDB6</accession>
<reference evidence="1" key="1">
    <citation type="submission" date="2020-02" db="EMBL/GenBank/DDBJ databases">
        <title>Draft genome sequence of Candidatus Afipia apatlaquensis IBT-C3, a potential strain for decolorization of textile dyes.</title>
        <authorList>
            <person name="Sanchez-Reyes A."/>
            <person name="Breton-Deval L."/>
            <person name="Mangelson H."/>
            <person name="Sanchez-Flores A."/>
        </authorList>
    </citation>
    <scope>NUCLEOTIDE SEQUENCE [LARGE SCALE GENOMIC DNA]</scope>
    <source>
        <strain evidence="1">IBT-C3</strain>
    </source>
</reference>
<dbReference type="InterPro" id="IPR027417">
    <property type="entry name" value="P-loop_NTPase"/>
</dbReference>
<name>A0A7C9RDB6_9BRAD</name>
<dbReference type="Gene3D" id="3.40.50.300">
    <property type="entry name" value="P-loop containing nucleotide triphosphate hydrolases"/>
    <property type="match status" value="1"/>
</dbReference>